<dbReference type="PANTHER" id="PTHR44472:SF1">
    <property type="entry name" value="DDB1 AND CUL4 ASSOCIATED FACTOR 4"/>
    <property type="match status" value="1"/>
</dbReference>
<dbReference type="GeneID" id="100372266"/>
<proteinExistence type="predicted"/>
<keyword evidence="2" id="KW-0677">Repeat</keyword>
<dbReference type="SMART" id="SM00320">
    <property type="entry name" value="WD40"/>
    <property type="match status" value="2"/>
</dbReference>
<dbReference type="PANTHER" id="PTHR44472">
    <property type="entry name" value="DDB1- AND CUL4-ASSOCIATED FACTOR 4-RELATED"/>
    <property type="match status" value="1"/>
</dbReference>
<evidence type="ECO:0000313" key="5">
    <source>
        <dbReference type="RefSeq" id="XP_002732979.1"/>
    </source>
</evidence>
<dbReference type="InterPro" id="IPR052254">
    <property type="entry name" value="CUL4-DDB1_E3_ligase_receptor"/>
</dbReference>
<keyword evidence="1 3" id="KW-0853">WD repeat</keyword>
<dbReference type="InterPro" id="IPR015943">
    <property type="entry name" value="WD40/YVTN_repeat-like_dom_sf"/>
</dbReference>
<keyword evidence="4" id="KW-1185">Reference proteome</keyword>
<evidence type="ECO:0000256" key="1">
    <source>
        <dbReference type="ARBA" id="ARBA00022574"/>
    </source>
</evidence>
<evidence type="ECO:0000256" key="3">
    <source>
        <dbReference type="PROSITE-ProRule" id="PRU00221"/>
    </source>
</evidence>
<gene>
    <name evidence="5" type="primary">LOC100372266</name>
</gene>
<organism evidence="4 5">
    <name type="scientific">Saccoglossus kowalevskii</name>
    <name type="common">Acorn worm</name>
    <dbReference type="NCBI Taxonomy" id="10224"/>
    <lineage>
        <taxon>Eukaryota</taxon>
        <taxon>Metazoa</taxon>
        <taxon>Hemichordata</taxon>
        <taxon>Enteropneusta</taxon>
        <taxon>Harrimaniidae</taxon>
        <taxon>Saccoglossus</taxon>
    </lineage>
</organism>
<evidence type="ECO:0000256" key="2">
    <source>
        <dbReference type="ARBA" id="ARBA00022737"/>
    </source>
</evidence>
<evidence type="ECO:0000313" key="4">
    <source>
        <dbReference type="Proteomes" id="UP000694865"/>
    </source>
</evidence>
<dbReference type="PROSITE" id="PS50082">
    <property type="entry name" value="WD_REPEATS_2"/>
    <property type="match status" value="1"/>
</dbReference>
<dbReference type="Pfam" id="PF23761">
    <property type="entry name" value="Beta-prop_DCAF4"/>
    <property type="match status" value="1"/>
</dbReference>
<sequence length="366" mass="41309">MKKDLSQSKQGSSTTKYKNTGESEITEHFQCELPVPMFQHSLQIGHYSSQQVSRLQHERMVNSVQTNTPMQLTASHLLNYRYSHLMADVKNDVLCTVIEFPKSCCLCLGELIPVKNPRTNGPIQFLDSNDVVKDSKVTCVCWAGPGSSAETAAVLYSSFKSESGISEISSFSTNPRHSASRKALMVDVQTQRALHFNTHKSDVFTQTFGLRNPLLINGTRKGHILGFDLREPSNRSSCIKLQQELSVCCVKFLTDENYLVASDMASKILLWDIRALKPVIQFHGHTNTHLQLSFHIDSTESVIYSGGMDTLIRFWSLQDGHLIRTVAPPFKEHYRPPLVQYSEEWTKDNFPGIVMANEKDLHWCGI</sequence>
<feature type="repeat" description="WD" evidence="3">
    <location>
        <begin position="282"/>
        <end position="325"/>
    </location>
</feature>
<dbReference type="Gene3D" id="2.130.10.10">
    <property type="entry name" value="YVTN repeat-like/Quinoprotein amine dehydrogenase"/>
    <property type="match status" value="1"/>
</dbReference>
<dbReference type="InterPro" id="IPR001680">
    <property type="entry name" value="WD40_rpt"/>
</dbReference>
<accession>A0ABM0GM59</accession>
<dbReference type="Proteomes" id="UP000694865">
    <property type="component" value="Unplaced"/>
</dbReference>
<reference evidence="5" key="1">
    <citation type="submission" date="2025-08" db="UniProtKB">
        <authorList>
            <consortium name="RefSeq"/>
        </authorList>
    </citation>
    <scope>IDENTIFICATION</scope>
    <source>
        <tissue evidence="5">Testes</tissue>
    </source>
</reference>
<protein>
    <submittedName>
        <fullName evidence="5">DDB1- and CUL4-associated factor 4-like</fullName>
    </submittedName>
</protein>
<dbReference type="RefSeq" id="XP_002732979.1">
    <property type="nucleotide sequence ID" value="XM_002732933.2"/>
</dbReference>
<name>A0ABM0GM59_SACKO</name>
<dbReference type="SUPFAM" id="SSF50978">
    <property type="entry name" value="WD40 repeat-like"/>
    <property type="match status" value="1"/>
</dbReference>
<dbReference type="InterPro" id="IPR036322">
    <property type="entry name" value="WD40_repeat_dom_sf"/>
</dbReference>